<evidence type="ECO:0000313" key="2">
    <source>
        <dbReference type="EMBL" id="MFI0912514.1"/>
    </source>
</evidence>
<comment type="caution">
    <text evidence="2">The sequence shown here is derived from an EMBL/GenBank/DDBJ whole genome shotgun (WGS) entry which is preliminary data.</text>
</comment>
<accession>A0ABW7T4T8</accession>
<gene>
    <name evidence="2" type="ORF">ACH4TF_18890</name>
</gene>
<organism evidence="2 3">
    <name type="scientific">Streptomyces abikoensis</name>
    <dbReference type="NCBI Taxonomy" id="97398"/>
    <lineage>
        <taxon>Bacteria</taxon>
        <taxon>Bacillati</taxon>
        <taxon>Actinomycetota</taxon>
        <taxon>Actinomycetes</taxon>
        <taxon>Kitasatosporales</taxon>
        <taxon>Streptomycetaceae</taxon>
        <taxon>Streptomyces</taxon>
    </lineage>
</organism>
<dbReference type="SMART" id="SM01260">
    <property type="entry name" value="LANC_like"/>
    <property type="match status" value="1"/>
</dbReference>
<dbReference type="SUPFAM" id="SSF158745">
    <property type="entry name" value="LanC-like"/>
    <property type="match status" value="1"/>
</dbReference>
<name>A0ABW7T4T8_9ACTN</name>
<dbReference type="PRINTS" id="PR01950">
    <property type="entry name" value="LANCSUPER"/>
</dbReference>
<proteinExistence type="predicted"/>
<dbReference type="InterPro" id="IPR007822">
    <property type="entry name" value="LANC-like"/>
</dbReference>
<dbReference type="Gene3D" id="1.50.10.20">
    <property type="match status" value="1"/>
</dbReference>
<sequence>MQVSDTIAEHLADPAPDSASGPWWRQSLAHGAPGIALLHIERAAAGRGPWERAHQWLTYAAGAPVTSGPDSHLYYGAPAIAHALACASTARPTAYRRGLEALDRTIAADATRRAAQGHARIDHGALPVLAEFDVIRGLAGVGSYLLRRDPDGDAVRAVLEYLVRLTDPLVCDGATLPGWWTATGPSGRGSEQFPGGHGNAGLAHGIGGPLALLALAARRGVTVEGQVEAIGAICRWFDQWLSDAGAGPLWPYWVTRPQLRARTWTPSGRQRPSWCYGAVGLARVQQLAALATGDTGRQDVAERAAIAALSSCTAVSDRSLCHGHAGLAHLAAVIAADASPQAAARLRELIPGLVDTTVLPGPDFGEAGEALVKTAGPGFLEGAAGTALALLTHVTGAPLTGWDACLLIR</sequence>
<dbReference type="Pfam" id="PF05147">
    <property type="entry name" value="LANC_like"/>
    <property type="match status" value="1"/>
</dbReference>
<dbReference type="PRINTS" id="PR01955">
    <property type="entry name" value="LANCFRANKIA"/>
</dbReference>
<reference evidence="2 3" key="1">
    <citation type="submission" date="2024-10" db="EMBL/GenBank/DDBJ databases">
        <title>The Natural Products Discovery Center: Release of the First 8490 Sequenced Strains for Exploring Actinobacteria Biosynthetic Diversity.</title>
        <authorList>
            <person name="Kalkreuter E."/>
            <person name="Kautsar S.A."/>
            <person name="Yang D."/>
            <person name="Bader C.D."/>
            <person name="Teijaro C.N."/>
            <person name="Fluegel L."/>
            <person name="Davis C.M."/>
            <person name="Simpson J.R."/>
            <person name="Lauterbach L."/>
            <person name="Steele A.D."/>
            <person name="Gui C."/>
            <person name="Meng S."/>
            <person name="Li G."/>
            <person name="Viehrig K."/>
            <person name="Ye F."/>
            <person name="Su P."/>
            <person name="Kiefer A.F."/>
            <person name="Nichols A."/>
            <person name="Cepeda A.J."/>
            <person name="Yan W."/>
            <person name="Fan B."/>
            <person name="Jiang Y."/>
            <person name="Adhikari A."/>
            <person name="Zheng C.-J."/>
            <person name="Schuster L."/>
            <person name="Cowan T.M."/>
            <person name="Smanski M.J."/>
            <person name="Chevrette M.G."/>
            <person name="De Carvalho L.P.S."/>
            <person name="Shen B."/>
        </authorList>
    </citation>
    <scope>NUCLEOTIDE SEQUENCE [LARGE SCALE GENOMIC DNA]</scope>
    <source>
        <strain evidence="2 3">NPDC020979</strain>
    </source>
</reference>
<dbReference type="EMBL" id="JBIRRB010000006">
    <property type="protein sequence ID" value="MFI0912514.1"/>
    <property type="molecule type" value="Genomic_DNA"/>
</dbReference>
<dbReference type="CDD" id="cd04793">
    <property type="entry name" value="LanC"/>
    <property type="match status" value="1"/>
</dbReference>
<evidence type="ECO:0000256" key="1">
    <source>
        <dbReference type="SAM" id="MobiDB-lite"/>
    </source>
</evidence>
<protein>
    <submittedName>
        <fullName evidence="2">Lanthionine synthetase C family protein</fullName>
    </submittedName>
</protein>
<keyword evidence="3" id="KW-1185">Reference proteome</keyword>
<feature type="region of interest" description="Disordered" evidence="1">
    <location>
        <begin position="1"/>
        <end position="22"/>
    </location>
</feature>
<dbReference type="InterPro" id="IPR033889">
    <property type="entry name" value="LanC"/>
</dbReference>
<evidence type="ECO:0000313" key="3">
    <source>
        <dbReference type="Proteomes" id="UP001611162"/>
    </source>
</evidence>
<dbReference type="RefSeq" id="WP_397613399.1">
    <property type="nucleotide sequence ID" value="NZ_JBIRRB010000006.1"/>
</dbReference>
<dbReference type="Proteomes" id="UP001611162">
    <property type="component" value="Unassembled WGS sequence"/>
</dbReference>